<accession>A0AA88DXQ0</accession>
<gene>
    <name evidence="3" type="ORF">TIFTF001_030513</name>
</gene>
<proteinExistence type="predicted"/>
<dbReference type="EMBL" id="BTGU01000111">
    <property type="protein sequence ID" value="GMN61424.1"/>
    <property type="molecule type" value="Genomic_DNA"/>
</dbReference>
<organism evidence="3 4">
    <name type="scientific">Ficus carica</name>
    <name type="common">Common fig</name>
    <dbReference type="NCBI Taxonomy" id="3494"/>
    <lineage>
        <taxon>Eukaryota</taxon>
        <taxon>Viridiplantae</taxon>
        <taxon>Streptophyta</taxon>
        <taxon>Embryophyta</taxon>
        <taxon>Tracheophyta</taxon>
        <taxon>Spermatophyta</taxon>
        <taxon>Magnoliopsida</taxon>
        <taxon>eudicotyledons</taxon>
        <taxon>Gunneridae</taxon>
        <taxon>Pentapetalae</taxon>
        <taxon>rosids</taxon>
        <taxon>fabids</taxon>
        <taxon>Rosales</taxon>
        <taxon>Moraceae</taxon>
        <taxon>Ficeae</taxon>
        <taxon>Ficus</taxon>
    </lineage>
</organism>
<dbReference type="AlphaFoldDB" id="A0AA88DXQ0"/>
<sequence length="174" mass="20475">MPRTSSQRCSYRANCCLQSLKDFNEVAKCYMMGGLLEEEEQEIDQESFVPPKTKENKKNGKQKVAKNEYYFCGKTGYFNEDYWYYLAKKGQGYPKGTKGYLCYNAKEQRTFVSMHVKFLEKDFVRDFKLRSKVMLEEMSQDMVSPKVPEKQSKPIRINDVTIEQQQPREDCQAT</sequence>
<evidence type="ECO:0000259" key="2">
    <source>
        <dbReference type="Pfam" id="PF25597"/>
    </source>
</evidence>
<dbReference type="InterPro" id="IPR057670">
    <property type="entry name" value="SH3_retrovirus"/>
</dbReference>
<feature type="region of interest" description="Disordered" evidence="1">
    <location>
        <begin position="141"/>
        <end position="174"/>
    </location>
</feature>
<dbReference type="Pfam" id="PF25597">
    <property type="entry name" value="SH3_retrovirus"/>
    <property type="match status" value="1"/>
</dbReference>
<name>A0AA88DXQ0_FICCA</name>
<evidence type="ECO:0000313" key="3">
    <source>
        <dbReference type="EMBL" id="GMN61424.1"/>
    </source>
</evidence>
<comment type="caution">
    <text evidence="3">The sequence shown here is derived from an EMBL/GenBank/DDBJ whole genome shotgun (WGS) entry which is preliminary data.</text>
</comment>
<feature type="domain" description="Retroviral polymerase SH3-like" evidence="2">
    <location>
        <begin position="92"/>
        <end position="123"/>
    </location>
</feature>
<reference evidence="3" key="1">
    <citation type="submission" date="2023-07" db="EMBL/GenBank/DDBJ databases">
        <title>draft genome sequence of fig (Ficus carica).</title>
        <authorList>
            <person name="Takahashi T."/>
            <person name="Nishimura K."/>
        </authorList>
    </citation>
    <scope>NUCLEOTIDE SEQUENCE</scope>
</reference>
<dbReference type="Proteomes" id="UP001187192">
    <property type="component" value="Unassembled WGS sequence"/>
</dbReference>
<keyword evidence="4" id="KW-1185">Reference proteome</keyword>
<protein>
    <recommendedName>
        <fullName evidence="2">Retroviral polymerase SH3-like domain-containing protein</fullName>
    </recommendedName>
</protein>
<evidence type="ECO:0000313" key="4">
    <source>
        <dbReference type="Proteomes" id="UP001187192"/>
    </source>
</evidence>
<evidence type="ECO:0000256" key="1">
    <source>
        <dbReference type="SAM" id="MobiDB-lite"/>
    </source>
</evidence>